<feature type="domain" description="ADF-H" evidence="3">
    <location>
        <begin position="2"/>
        <end position="131"/>
    </location>
</feature>
<reference evidence="4 5" key="1">
    <citation type="submission" date="2020-04" db="EMBL/GenBank/DDBJ databases">
        <title>Perkinsus olseni comparative genomics.</title>
        <authorList>
            <person name="Bogema D.R."/>
        </authorList>
    </citation>
    <scope>NUCLEOTIDE SEQUENCE [LARGE SCALE GENOMIC DNA]</scope>
    <source>
        <strain evidence="4">ATCC PRA-31</strain>
    </source>
</reference>
<dbReference type="Proteomes" id="UP000572268">
    <property type="component" value="Unassembled WGS sequence"/>
</dbReference>
<comment type="caution">
    <text evidence="4">The sequence shown here is derived from an EMBL/GenBank/DDBJ whole genome shotgun (WGS) entry which is preliminary data.</text>
</comment>
<evidence type="ECO:0000313" key="5">
    <source>
        <dbReference type="Proteomes" id="UP000572268"/>
    </source>
</evidence>
<sequence length="182" mass="20033">MSLGITADDAALASFNGIKDNRDKMYVIFNISGSHIVVESDKGKDASYDDFISAIKESGDPRFAVVNVEDGSGSEKIVFVAWPPDLSSGRLKMTYASSREEFVQSLEGVQLKLQATDDGELTVDELMRLAKCDMMLVVGHWGKIWVLFELFLVMADELAMKTANDGTEAGELVREVQTIVDR</sequence>
<evidence type="ECO:0000259" key="3">
    <source>
        <dbReference type="PROSITE" id="PS51263"/>
    </source>
</evidence>
<dbReference type="InterPro" id="IPR017904">
    <property type="entry name" value="ADF/Cofilin"/>
</dbReference>
<dbReference type="GO" id="GO:0003779">
    <property type="term" value="F:actin binding"/>
    <property type="evidence" value="ECO:0007669"/>
    <property type="project" value="UniProtKB-KW"/>
</dbReference>
<organism evidence="4 5">
    <name type="scientific">Perkinsus olseni</name>
    <name type="common">Perkinsus atlanticus</name>
    <dbReference type="NCBI Taxonomy" id="32597"/>
    <lineage>
        <taxon>Eukaryota</taxon>
        <taxon>Sar</taxon>
        <taxon>Alveolata</taxon>
        <taxon>Perkinsozoa</taxon>
        <taxon>Perkinsea</taxon>
        <taxon>Perkinsida</taxon>
        <taxon>Perkinsidae</taxon>
        <taxon>Perkinsus</taxon>
    </lineage>
</organism>
<dbReference type="EMBL" id="JABANN010000638">
    <property type="protein sequence ID" value="KAF4655504.1"/>
    <property type="molecule type" value="Genomic_DNA"/>
</dbReference>
<dbReference type="InterPro" id="IPR029006">
    <property type="entry name" value="ADF-H/Gelsolin-like_dom_sf"/>
</dbReference>
<gene>
    <name evidence="4" type="ORF">FOL46_008219</name>
</gene>
<evidence type="ECO:0000313" key="4">
    <source>
        <dbReference type="EMBL" id="KAF4655504.1"/>
    </source>
</evidence>
<evidence type="ECO:0000256" key="1">
    <source>
        <dbReference type="ARBA" id="ARBA00006844"/>
    </source>
</evidence>
<dbReference type="SUPFAM" id="SSF55753">
    <property type="entry name" value="Actin depolymerizing proteins"/>
    <property type="match status" value="1"/>
</dbReference>
<protein>
    <recommendedName>
        <fullName evidence="3">ADF-H domain-containing protein</fullName>
    </recommendedName>
</protein>
<accession>A0A7J6L8I8</accession>
<dbReference type="GO" id="GO:0030042">
    <property type="term" value="P:actin filament depolymerization"/>
    <property type="evidence" value="ECO:0007669"/>
    <property type="project" value="InterPro"/>
</dbReference>
<dbReference type="InterPro" id="IPR002108">
    <property type="entry name" value="ADF-H"/>
</dbReference>
<dbReference type="PROSITE" id="PS51263">
    <property type="entry name" value="ADF_H"/>
    <property type="match status" value="1"/>
</dbReference>
<evidence type="ECO:0000256" key="2">
    <source>
        <dbReference type="ARBA" id="ARBA00023203"/>
    </source>
</evidence>
<dbReference type="AlphaFoldDB" id="A0A7J6L8I8"/>
<name>A0A7J6L8I8_PEROL</name>
<dbReference type="PANTHER" id="PTHR11913">
    <property type="entry name" value="COFILIN-RELATED"/>
    <property type="match status" value="1"/>
</dbReference>
<proteinExistence type="inferred from homology"/>
<keyword evidence="2" id="KW-0009">Actin-binding</keyword>
<dbReference type="GO" id="GO:0015629">
    <property type="term" value="C:actin cytoskeleton"/>
    <property type="evidence" value="ECO:0007669"/>
    <property type="project" value="InterPro"/>
</dbReference>
<dbReference type="Pfam" id="PF00241">
    <property type="entry name" value="Cofilin_ADF"/>
    <property type="match status" value="1"/>
</dbReference>
<comment type="similarity">
    <text evidence="1">Belongs to the actin-binding proteins ADF family.</text>
</comment>
<feature type="non-terminal residue" evidence="4">
    <location>
        <position position="182"/>
    </location>
</feature>
<dbReference type="Gene3D" id="3.40.20.10">
    <property type="entry name" value="Severin"/>
    <property type="match status" value="1"/>
</dbReference>
<dbReference type="SMART" id="SM00102">
    <property type="entry name" value="ADF"/>
    <property type="match status" value="1"/>
</dbReference>